<dbReference type="EMBL" id="LMWU01000020">
    <property type="protein sequence ID" value="KUN68012.1"/>
    <property type="molecule type" value="Genomic_DNA"/>
</dbReference>
<evidence type="ECO:0000313" key="3">
    <source>
        <dbReference type="Proteomes" id="UP000053669"/>
    </source>
</evidence>
<proteinExistence type="predicted"/>
<gene>
    <name evidence="2" type="ORF">AQJ46_22540</name>
</gene>
<keyword evidence="1" id="KW-0812">Transmembrane</keyword>
<dbReference type="RefSeq" id="WP_059207334.1">
    <property type="nucleotide sequence ID" value="NZ_KQ948662.1"/>
</dbReference>
<keyword evidence="1" id="KW-1133">Transmembrane helix</keyword>
<comment type="caution">
    <text evidence="2">The sequence shown here is derived from an EMBL/GenBank/DDBJ whole genome shotgun (WGS) entry which is preliminary data.</text>
</comment>
<sequence length="90" mass="10089">MTDNGTRPYRSSPVAPHGICPEQRTLLETRGRRSIEFGAAWFIGGLLVAVVTFGQARGDGVYFVVWMPMFYGVHRIVSGFQLVRKSRELS</sequence>
<organism evidence="2 3">
    <name type="scientific">Streptomyces canus</name>
    <dbReference type="NCBI Taxonomy" id="58343"/>
    <lineage>
        <taxon>Bacteria</taxon>
        <taxon>Bacillati</taxon>
        <taxon>Actinomycetota</taxon>
        <taxon>Actinomycetes</taxon>
        <taxon>Kitasatosporales</taxon>
        <taxon>Streptomycetaceae</taxon>
        <taxon>Streptomyces</taxon>
        <taxon>Streptomyces aurantiacus group</taxon>
    </lineage>
</organism>
<protein>
    <submittedName>
        <fullName evidence="2">Uncharacterized protein</fullName>
    </submittedName>
</protein>
<evidence type="ECO:0000256" key="1">
    <source>
        <dbReference type="SAM" id="Phobius"/>
    </source>
</evidence>
<feature type="transmembrane region" description="Helical" evidence="1">
    <location>
        <begin position="34"/>
        <end position="54"/>
    </location>
</feature>
<name>A0A101S6E8_9ACTN</name>
<keyword evidence="1" id="KW-0472">Membrane</keyword>
<evidence type="ECO:0000313" key="2">
    <source>
        <dbReference type="EMBL" id="KUN68012.1"/>
    </source>
</evidence>
<feature type="transmembrane region" description="Helical" evidence="1">
    <location>
        <begin position="60"/>
        <end position="77"/>
    </location>
</feature>
<accession>A0A101S6E8</accession>
<reference evidence="2 3" key="1">
    <citation type="submission" date="2015-10" db="EMBL/GenBank/DDBJ databases">
        <title>Draft genome sequence of Streptomyces canus DSM 40017, type strain for the species Streptomyces canus.</title>
        <authorList>
            <person name="Ruckert C."/>
            <person name="Winkler A."/>
            <person name="Kalinowski J."/>
            <person name="Kampfer P."/>
            <person name="Glaeser S."/>
        </authorList>
    </citation>
    <scope>NUCLEOTIDE SEQUENCE [LARGE SCALE GENOMIC DNA]</scope>
    <source>
        <strain evidence="2 3">DSM 40017</strain>
    </source>
</reference>
<dbReference type="AlphaFoldDB" id="A0A101S6E8"/>
<dbReference type="Proteomes" id="UP000053669">
    <property type="component" value="Unassembled WGS sequence"/>
</dbReference>